<dbReference type="InterPro" id="IPR025997">
    <property type="entry name" value="SBP_2_dom"/>
</dbReference>
<evidence type="ECO:0000313" key="6">
    <source>
        <dbReference type="EMBL" id="GAA2845939.1"/>
    </source>
</evidence>
<dbReference type="InterPro" id="IPR028082">
    <property type="entry name" value="Peripla_BP_I"/>
</dbReference>
<evidence type="ECO:0000256" key="2">
    <source>
        <dbReference type="ARBA" id="ARBA00007639"/>
    </source>
</evidence>
<comment type="caution">
    <text evidence="6">The sequence shown here is derived from an EMBL/GenBank/DDBJ whole genome shotgun (WGS) entry which is preliminary data.</text>
</comment>
<name>A0ABP6I5N3_9ACTN</name>
<gene>
    <name evidence="6" type="ORF">GCM10010517_02480</name>
</gene>
<dbReference type="RefSeq" id="WP_344966832.1">
    <property type="nucleotide sequence ID" value="NZ_BAAAVI010000001.1"/>
</dbReference>
<dbReference type="Gene3D" id="3.40.50.2300">
    <property type="match status" value="2"/>
</dbReference>
<keyword evidence="7" id="KW-1185">Reference proteome</keyword>
<evidence type="ECO:0000259" key="5">
    <source>
        <dbReference type="Pfam" id="PF13407"/>
    </source>
</evidence>
<dbReference type="PROSITE" id="PS51257">
    <property type="entry name" value="PROKAR_LIPOPROTEIN"/>
    <property type="match status" value="1"/>
</dbReference>
<feature type="chain" id="PRO_5047244717" evidence="4">
    <location>
        <begin position="27"/>
        <end position="357"/>
    </location>
</feature>
<organism evidence="6 7">
    <name type="scientific">Streptosporangium fragile</name>
    <dbReference type="NCBI Taxonomy" id="46186"/>
    <lineage>
        <taxon>Bacteria</taxon>
        <taxon>Bacillati</taxon>
        <taxon>Actinomycetota</taxon>
        <taxon>Actinomycetes</taxon>
        <taxon>Streptosporangiales</taxon>
        <taxon>Streptosporangiaceae</taxon>
        <taxon>Streptosporangium</taxon>
    </lineage>
</organism>
<dbReference type="PANTHER" id="PTHR46847:SF1">
    <property type="entry name" value="D-ALLOSE-BINDING PERIPLASMIC PROTEIN-RELATED"/>
    <property type="match status" value="1"/>
</dbReference>
<dbReference type="SUPFAM" id="SSF53822">
    <property type="entry name" value="Periplasmic binding protein-like I"/>
    <property type="match status" value="1"/>
</dbReference>
<evidence type="ECO:0000256" key="1">
    <source>
        <dbReference type="ARBA" id="ARBA00004196"/>
    </source>
</evidence>
<reference evidence="7" key="1">
    <citation type="journal article" date="2019" name="Int. J. Syst. Evol. Microbiol.">
        <title>The Global Catalogue of Microorganisms (GCM) 10K type strain sequencing project: providing services to taxonomists for standard genome sequencing and annotation.</title>
        <authorList>
            <consortium name="The Broad Institute Genomics Platform"/>
            <consortium name="The Broad Institute Genome Sequencing Center for Infectious Disease"/>
            <person name="Wu L."/>
            <person name="Ma J."/>
        </authorList>
    </citation>
    <scope>NUCLEOTIDE SEQUENCE [LARGE SCALE GENOMIC DNA]</scope>
    <source>
        <strain evidence="7">JCM 6242</strain>
    </source>
</reference>
<comment type="similarity">
    <text evidence="2">Belongs to the bacterial solute-binding protein 2 family.</text>
</comment>
<dbReference type="Proteomes" id="UP001500831">
    <property type="component" value="Unassembled WGS sequence"/>
</dbReference>
<protein>
    <submittedName>
        <fullName evidence="6">Substrate-binding domain-containing protein</fullName>
    </submittedName>
</protein>
<feature type="domain" description="Periplasmic binding protein" evidence="5">
    <location>
        <begin position="56"/>
        <end position="316"/>
    </location>
</feature>
<evidence type="ECO:0000313" key="7">
    <source>
        <dbReference type="Proteomes" id="UP001500831"/>
    </source>
</evidence>
<dbReference type="CDD" id="cd06320">
    <property type="entry name" value="PBP1_allose_binding"/>
    <property type="match status" value="1"/>
</dbReference>
<dbReference type="EMBL" id="BAAAVI010000001">
    <property type="protein sequence ID" value="GAA2845939.1"/>
    <property type="molecule type" value="Genomic_DNA"/>
</dbReference>
<evidence type="ECO:0000256" key="3">
    <source>
        <dbReference type="ARBA" id="ARBA00022729"/>
    </source>
</evidence>
<keyword evidence="3 4" id="KW-0732">Signal</keyword>
<dbReference type="Pfam" id="PF13407">
    <property type="entry name" value="Peripla_BP_4"/>
    <property type="match status" value="1"/>
</dbReference>
<accession>A0ABP6I5N3</accession>
<dbReference type="PANTHER" id="PTHR46847">
    <property type="entry name" value="D-ALLOSE-BINDING PERIPLASMIC PROTEIN-RELATED"/>
    <property type="match status" value="1"/>
</dbReference>
<proteinExistence type="inferred from homology"/>
<feature type="signal peptide" evidence="4">
    <location>
        <begin position="1"/>
        <end position="26"/>
    </location>
</feature>
<sequence length="357" mass="35839">MHVNTRGRRAAAIGAAAAAGALVLGACGSGGSAGPGGSSTAVDAAAAADAAAQPKIAAVIKGLDNPFFQTMKQGMDDQARTAGVPVTVQAANSITDTTGQADKLNGLAGQDFSCYIVNPISGTNLIQGLARLSALNKSIVNIDSPVDTAAAKSANVKLATYIGTDNVEAGRMAGERMAELLPEGGDVAVVGGIAGDVTSGARVEGFQQGVGGKLKVVQTVAANWERQMALTAATDVMRANPNLVGFFVANDDMGLGVARAIANAGKAGKVKVISVDGIKDALEAVKAGTLDGTVAQYPYAIGLMGVEACQAAASGKTLPANVKAPVEMVTKENAEQALANTPRPFGTYDDPFKALLQ</sequence>
<evidence type="ECO:0000256" key="4">
    <source>
        <dbReference type="SAM" id="SignalP"/>
    </source>
</evidence>
<comment type="subcellular location">
    <subcellularLocation>
        <location evidence="1">Cell envelope</location>
    </subcellularLocation>
</comment>